<evidence type="ECO:0000256" key="3">
    <source>
        <dbReference type="ARBA" id="ARBA00023136"/>
    </source>
</evidence>
<evidence type="ECO:0000256" key="4">
    <source>
        <dbReference type="ARBA" id="ARBA00023224"/>
    </source>
</evidence>
<feature type="transmembrane region" description="Helical" evidence="7">
    <location>
        <begin position="201"/>
        <end position="223"/>
    </location>
</feature>
<dbReference type="InterPro" id="IPR003660">
    <property type="entry name" value="HAMP_dom"/>
</dbReference>
<evidence type="ECO:0000313" key="11">
    <source>
        <dbReference type="Proteomes" id="UP000316626"/>
    </source>
</evidence>
<keyword evidence="11" id="KW-1185">Reference proteome</keyword>
<comment type="similarity">
    <text evidence="5">Belongs to the methyl-accepting chemotaxis (MCP) protein family.</text>
</comment>
<dbReference type="Gene3D" id="1.10.287.950">
    <property type="entry name" value="Methyl-accepting chemotaxis protein"/>
    <property type="match status" value="1"/>
</dbReference>
<feature type="domain" description="Methyl-accepting transducer" evidence="8">
    <location>
        <begin position="295"/>
        <end position="531"/>
    </location>
</feature>
<dbReference type="Gene3D" id="6.10.340.10">
    <property type="match status" value="1"/>
</dbReference>
<dbReference type="AlphaFoldDB" id="A0A544TW99"/>
<dbReference type="GO" id="GO:0006935">
    <property type="term" value="P:chemotaxis"/>
    <property type="evidence" value="ECO:0007669"/>
    <property type="project" value="InterPro"/>
</dbReference>
<feature type="domain" description="HAMP" evidence="9">
    <location>
        <begin position="225"/>
        <end position="276"/>
    </location>
</feature>
<evidence type="ECO:0000256" key="6">
    <source>
        <dbReference type="PROSITE-ProRule" id="PRU00284"/>
    </source>
</evidence>
<evidence type="ECO:0000256" key="7">
    <source>
        <dbReference type="SAM" id="Phobius"/>
    </source>
</evidence>
<dbReference type="Proteomes" id="UP000316626">
    <property type="component" value="Unassembled WGS sequence"/>
</dbReference>
<organism evidence="10 11">
    <name type="scientific">Psychrobacillus vulpis</name>
    <dbReference type="NCBI Taxonomy" id="2325572"/>
    <lineage>
        <taxon>Bacteria</taxon>
        <taxon>Bacillati</taxon>
        <taxon>Bacillota</taxon>
        <taxon>Bacilli</taxon>
        <taxon>Bacillales</taxon>
        <taxon>Bacillaceae</taxon>
        <taxon>Psychrobacillus</taxon>
    </lineage>
</organism>
<dbReference type="InterPro" id="IPR004090">
    <property type="entry name" value="Chemotax_Me-accpt_rcpt"/>
</dbReference>
<keyword evidence="4 6" id="KW-0807">Transducer</keyword>
<name>A0A544TW99_9BACI</name>
<evidence type="ECO:0000256" key="5">
    <source>
        <dbReference type="ARBA" id="ARBA00029447"/>
    </source>
</evidence>
<dbReference type="Pfam" id="PF00015">
    <property type="entry name" value="MCPsignal"/>
    <property type="match status" value="1"/>
</dbReference>
<dbReference type="PANTHER" id="PTHR32089:SF112">
    <property type="entry name" value="LYSOZYME-LIKE PROTEIN-RELATED"/>
    <property type="match status" value="1"/>
</dbReference>
<proteinExistence type="inferred from homology"/>
<comment type="caution">
    <text evidence="10">The sequence shown here is derived from an EMBL/GenBank/DDBJ whole genome shotgun (WGS) entry which is preliminary data.</text>
</comment>
<evidence type="ECO:0000256" key="2">
    <source>
        <dbReference type="ARBA" id="ARBA00022475"/>
    </source>
</evidence>
<dbReference type="GO" id="GO:0004888">
    <property type="term" value="F:transmembrane signaling receptor activity"/>
    <property type="evidence" value="ECO:0007669"/>
    <property type="project" value="InterPro"/>
</dbReference>
<dbReference type="InterPro" id="IPR004089">
    <property type="entry name" value="MCPsignal_dom"/>
</dbReference>
<dbReference type="OrthoDB" id="369835at2"/>
<dbReference type="SMART" id="SM00304">
    <property type="entry name" value="HAMP"/>
    <property type="match status" value="1"/>
</dbReference>
<dbReference type="SUPFAM" id="SSF58104">
    <property type="entry name" value="Methyl-accepting chemotaxis protein (MCP) signaling domain"/>
    <property type="match status" value="1"/>
</dbReference>
<dbReference type="GO" id="GO:0007165">
    <property type="term" value="P:signal transduction"/>
    <property type="evidence" value="ECO:0007669"/>
    <property type="project" value="UniProtKB-KW"/>
</dbReference>
<dbReference type="SMART" id="SM00283">
    <property type="entry name" value="MA"/>
    <property type="match status" value="1"/>
</dbReference>
<protein>
    <submittedName>
        <fullName evidence="10">HAMP domain-containing protein</fullName>
    </submittedName>
</protein>
<dbReference type="PROSITE" id="PS50111">
    <property type="entry name" value="CHEMOTAXIS_TRANSDUC_2"/>
    <property type="match status" value="1"/>
</dbReference>
<keyword evidence="7" id="KW-1133">Transmembrane helix</keyword>
<dbReference type="CDD" id="cd06225">
    <property type="entry name" value="HAMP"/>
    <property type="match status" value="1"/>
</dbReference>
<sequence length="581" mass="63727">MNIFKKLSFVTKSIATTTALILLVGVVLIVSSLKVQNEVLITEMEKQATEIAVLWGKTIDPKLVENAAKEKDFDDKAQTELIAMFDNISKTNPNVAQGYLFNSELIEGNKSAIIANPTHIVDVLKENNIKIGDLNEHPKATVEAIREMNETKEMTASEIYDDLLGTWITVMYPIKNSSGEVFAFFGVDVDASMVKNGTKEFLFNSLLILIPAMIIIVLLQVFFTRRSFKPLKQLSFGINEMRNGNLDIKLPTREDDLGKINEAFNEMAYELKSMIQSIRKTSDTVLQSSELVTKVTDQSKDHSIKINENIKEMTAGIQAQEVSVMESAGAIEQIASEIGSIANSSQDVTAISKNMEDYAVQGLDAINKVVSQMEIINDTVQNSSNIIGLLKERSDEITSILDVITGISNQTNLLALNAAIEAARAGEHGKGFSVVAQEVRILAEESSKSTEKISKIIEEIQNETKNAVSSMKIGTIETDKGTKIAQTTGEMFVKIKEIADQISNQIEGVSAASQEISAGTEEVSASVNDLTAIAQKNSNSTYEIEESTKEQVESINQLSDAAKELNELAYELQTLITKFKA</sequence>
<keyword evidence="3 7" id="KW-0472">Membrane</keyword>
<evidence type="ECO:0000313" key="10">
    <source>
        <dbReference type="EMBL" id="TQR21704.1"/>
    </source>
</evidence>
<accession>A0A544TW99</accession>
<dbReference type="GO" id="GO:0005886">
    <property type="term" value="C:plasma membrane"/>
    <property type="evidence" value="ECO:0007669"/>
    <property type="project" value="UniProtKB-SubCell"/>
</dbReference>
<keyword evidence="7" id="KW-0812">Transmembrane</keyword>
<evidence type="ECO:0000259" key="8">
    <source>
        <dbReference type="PROSITE" id="PS50111"/>
    </source>
</evidence>
<dbReference type="Pfam" id="PF00672">
    <property type="entry name" value="HAMP"/>
    <property type="match status" value="1"/>
</dbReference>
<dbReference type="PRINTS" id="PR00260">
    <property type="entry name" value="CHEMTRNSDUCR"/>
</dbReference>
<keyword evidence="2" id="KW-1003">Cell membrane</keyword>
<evidence type="ECO:0000259" key="9">
    <source>
        <dbReference type="PROSITE" id="PS50885"/>
    </source>
</evidence>
<evidence type="ECO:0000256" key="1">
    <source>
        <dbReference type="ARBA" id="ARBA00004236"/>
    </source>
</evidence>
<dbReference type="CDD" id="cd11386">
    <property type="entry name" value="MCP_signal"/>
    <property type="match status" value="1"/>
</dbReference>
<reference evidence="10 11" key="1">
    <citation type="submission" date="2019-06" db="EMBL/GenBank/DDBJ databases">
        <title>Psychrobacillus vulpis sp. nov., a new species isolated from feces of a red fox that inhabits in The Tablas de Daimiel Natural Park, Albacete, Spain.</title>
        <authorList>
            <person name="Rodriguez M."/>
            <person name="Reina J.C."/>
            <person name="Bejar V."/>
            <person name="Llamas I."/>
        </authorList>
    </citation>
    <scope>NUCLEOTIDE SEQUENCE [LARGE SCALE GENOMIC DNA]</scope>
    <source>
        <strain evidence="10 11">Z8</strain>
    </source>
</reference>
<dbReference type="RefSeq" id="WP_142640829.1">
    <property type="nucleotide sequence ID" value="NZ_VDGI01000001.1"/>
</dbReference>
<dbReference type="PANTHER" id="PTHR32089">
    <property type="entry name" value="METHYL-ACCEPTING CHEMOTAXIS PROTEIN MCPB"/>
    <property type="match status" value="1"/>
</dbReference>
<comment type="subcellular location">
    <subcellularLocation>
        <location evidence="1">Cell membrane</location>
    </subcellularLocation>
</comment>
<dbReference type="EMBL" id="VDGI01000001">
    <property type="protein sequence ID" value="TQR21704.1"/>
    <property type="molecule type" value="Genomic_DNA"/>
</dbReference>
<dbReference type="PROSITE" id="PS50885">
    <property type="entry name" value="HAMP"/>
    <property type="match status" value="1"/>
</dbReference>
<gene>
    <name evidence="10" type="ORF">FG384_01750</name>
</gene>